<dbReference type="PANTHER" id="PTHR30136:SF24">
    <property type="entry name" value="HTH-TYPE TRANSCRIPTIONAL REPRESSOR ALLR"/>
    <property type="match status" value="1"/>
</dbReference>
<keyword evidence="1" id="KW-0805">Transcription regulation</keyword>
<dbReference type="AlphaFoldDB" id="A0A9D1JTB7"/>
<dbReference type="Gene3D" id="1.10.10.10">
    <property type="entry name" value="Winged helix-like DNA-binding domain superfamily/Winged helix DNA-binding domain"/>
    <property type="match status" value="1"/>
</dbReference>
<proteinExistence type="predicted"/>
<dbReference type="EMBL" id="DVJJ01000024">
    <property type="protein sequence ID" value="HIS64014.1"/>
    <property type="molecule type" value="Genomic_DNA"/>
</dbReference>
<dbReference type="GO" id="GO:0003700">
    <property type="term" value="F:DNA-binding transcription factor activity"/>
    <property type="evidence" value="ECO:0007669"/>
    <property type="project" value="TreeGrafter"/>
</dbReference>
<comment type="caution">
    <text evidence="6">The sequence shown here is derived from an EMBL/GenBank/DDBJ whole genome shotgun (WGS) entry which is preliminary data.</text>
</comment>
<sequence length="284" mass="31278">MIGKNRSDAAGLLEPWEVGILSPSTQTPPAQAEKRCAAGAQSVERALYLLQMIGEEDGPVSLPVLCERTGLNRTTVWRLLSTLEKYHFLCRNPKTKDYDLGYGATMLCTAPQRRYATLIRRAQPAMERLVEHTQESLVLSVPHAGGTLVVYQMDSPLSIRLKDYTNQITPLWNTSNGKVLLADLPPRELEHLLRQQPMSFSLQPVEDLEAVREAVRLTAQRGYGTVEGEWSMGENGISAPIYAGSQLVAFLGIGGPDTRFTHQDMEDVAPLLCSACTEIGADLL</sequence>
<dbReference type="InterPro" id="IPR029016">
    <property type="entry name" value="GAF-like_dom_sf"/>
</dbReference>
<dbReference type="Pfam" id="PF09339">
    <property type="entry name" value="HTH_IclR"/>
    <property type="match status" value="1"/>
</dbReference>
<evidence type="ECO:0000313" key="7">
    <source>
        <dbReference type="Proteomes" id="UP000886741"/>
    </source>
</evidence>
<dbReference type="PROSITE" id="PS51078">
    <property type="entry name" value="ICLR_ED"/>
    <property type="match status" value="1"/>
</dbReference>
<dbReference type="SUPFAM" id="SSF46785">
    <property type="entry name" value="Winged helix' DNA-binding domain"/>
    <property type="match status" value="1"/>
</dbReference>
<evidence type="ECO:0000256" key="2">
    <source>
        <dbReference type="ARBA" id="ARBA00023125"/>
    </source>
</evidence>
<dbReference type="InterPro" id="IPR036390">
    <property type="entry name" value="WH_DNA-bd_sf"/>
</dbReference>
<dbReference type="GO" id="GO:0003677">
    <property type="term" value="F:DNA binding"/>
    <property type="evidence" value="ECO:0007669"/>
    <property type="project" value="UniProtKB-KW"/>
</dbReference>
<dbReference type="InterPro" id="IPR014757">
    <property type="entry name" value="Tscrpt_reg_IclR_C"/>
</dbReference>
<name>A0A9D1JTB7_9FIRM</name>
<dbReference type="InterPro" id="IPR050707">
    <property type="entry name" value="HTH_MetabolicPath_Reg"/>
</dbReference>
<evidence type="ECO:0000259" key="5">
    <source>
        <dbReference type="PROSITE" id="PS51078"/>
    </source>
</evidence>
<dbReference type="SMART" id="SM00346">
    <property type="entry name" value="HTH_ICLR"/>
    <property type="match status" value="1"/>
</dbReference>
<dbReference type="PANTHER" id="PTHR30136">
    <property type="entry name" value="HELIX-TURN-HELIX TRANSCRIPTIONAL REGULATOR, ICLR FAMILY"/>
    <property type="match status" value="1"/>
</dbReference>
<accession>A0A9D1JTB7</accession>
<feature type="domain" description="HTH iclR-type" evidence="4">
    <location>
        <begin position="40"/>
        <end position="102"/>
    </location>
</feature>
<dbReference type="PROSITE" id="PS51077">
    <property type="entry name" value="HTH_ICLR"/>
    <property type="match status" value="1"/>
</dbReference>
<keyword evidence="3" id="KW-0804">Transcription</keyword>
<protein>
    <submittedName>
        <fullName evidence="6">IclR family transcriptional regulator</fullName>
    </submittedName>
</protein>
<dbReference type="SUPFAM" id="SSF55781">
    <property type="entry name" value="GAF domain-like"/>
    <property type="match status" value="1"/>
</dbReference>
<evidence type="ECO:0000313" key="6">
    <source>
        <dbReference type="EMBL" id="HIS64014.1"/>
    </source>
</evidence>
<organism evidence="6 7">
    <name type="scientific">Candidatus Avoscillospira avistercoris</name>
    <dbReference type="NCBI Taxonomy" id="2840707"/>
    <lineage>
        <taxon>Bacteria</taxon>
        <taxon>Bacillati</taxon>
        <taxon>Bacillota</taxon>
        <taxon>Clostridia</taxon>
        <taxon>Eubacteriales</taxon>
        <taxon>Oscillospiraceae</taxon>
        <taxon>Oscillospiraceae incertae sedis</taxon>
        <taxon>Candidatus Avoscillospira</taxon>
    </lineage>
</organism>
<keyword evidence="2" id="KW-0238">DNA-binding</keyword>
<reference evidence="6" key="1">
    <citation type="submission" date="2020-10" db="EMBL/GenBank/DDBJ databases">
        <authorList>
            <person name="Gilroy R."/>
        </authorList>
    </citation>
    <scope>NUCLEOTIDE SEQUENCE</scope>
    <source>
        <strain evidence="6">ChiBcec16-1751</strain>
    </source>
</reference>
<evidence type="ECO:0000256" key="1">
    <source>
        <dbReference type="ARBA" id="ARBA00023015"/>
    </source>
</evidence>
<gene>
    <name evidence="6" type="ORF">IAA83_01410</name>
</gene>
<feature type="domain" description="IclR-ED" evidence="5">
    <location>
        <begin position="98"/>
        <end position="284"/>
    </location>
</feature>
<reference evidence="6" key="2">
    <citation type="journal article" date="2021" name="PeerJ">
        <title>Extensive microbial diversity within the chicken gut microbiome revealed by metagenomics and culture.</title>
        <authorList>
            <person name="Gilroy R."/>
            <person name="Ravi A."/>
            <person name="Getino M."/>
            <person name="Pursley I."/>
            <person name="Horton D.L."/>
            <person name="Alikhan N.F."/>
            <person name="Baker D."/>
            <person name="Gharbi K."/>
            <person name="Hall N."/>
            <person name="Watson M."/>
            <person name="Adriaenssens E.M."/>
            <person name="Foster-Nyarko E."/>
            <person name="Jarju S."/>
            <person name="Secka A."/>
            <person name="Antonio M."/>
            <person name="Oren A."/>
            <person name="Chaudhuri R.R."/>
            <person name="La Ragione R."/>
            <person name="Hildebrand F."/>
            <person name="Pallen M.J."/>
        </authorList>
    </citation>
    <scope>NUCLEOTIDE SEQUENCE</scope>
    <source>
        <strain evidence="6">ChiBcec16-1751</strain>
    </source>
</reference>
<dbReference type="GO" id="GO:0045892">
    <property type="term" value="P:negative regulation of DNA-templated transcription"/>
    <property type="evidence" value="ECO:0007669"/>
    <property type="project" value="TreeGrafter"/>
</dbReference>
<dbReference type="Gene3D" id="3.30.450.40">
    <property type="match status" value="1"/>
</dbReference>
<evidence type="ECO:0000256" key="3">
    <source>
        <dbReference type="ARBA" id="ARBA00023163"/>
    </source>
</evidence>
<dbReference type="InterPro" id="IPR005471">
    <property type="entry name" value="Tscrpt_reg_IclR_N"/>
</dbReference>
<dbReference type="Pfam" id="PF01614">
    <property type="entry name" value="IclR_C"/>
    <property type="match status" value="1"/>
</dbReference>
<dbReference type="Proteomes" id="UP000886741">
    <property type="component" value="Unassembled WGS sequence"/>
</dbReference>
<evidence type="ECO:0000259" key="4">
    <source>
        <dbReference type="PROSITE" id="PS51077"/>
    </source>
</evidence>
<dbReference type="InterPro" id="IPR036388">
    <property type="entry name" value="WH-like_DNA-bd_sf"/>
</dbReference>